<accession>A0A3E1F0Z9</accession>
<evidence type="ECO:0000313" key="2">
    <source>
        <dbReference type="EMBL" id="RFC55502.1"/>
    </source>
</evidence>
<comment type="caution">
    <text evidence="2">The sequence shown here is derived from an EMBL/GenBank/DDBJ whole genome shotgun (WGS) entry which is preliminary data.</text>
</comment>
<evidence type="ECO:0000313" key="3">
    <source>
        <dbReference type="Proteomes" id="UP000257127"/>
    </source>
</evidence>
<dbReference type="PANTHER" id="PTHR43547">
    <property type="entry name" value="TWO-COMPONENT HISTIDINE KINASE"/>
    <property type="match status" value="1"/>
</dbReference>
<keyword evidence="1" id="KW-0597">Phosphoprotein</keyword>
<dbReference type="Pfam" id="PF07494">
    <property type="entry name" value="Reg_prop"/>
    <property type="match status" value="4"/>
</dbReference>
<reference evidence="2 3" key="1">
    <citation type="submission" date="2018-08" db="EMBL/GenBank/DDBJ databases">
        <title>The draft genome squence of Brumimicrobium sp. N62.</title>
        <authorList>
            <person name="Du Z.-J."/>
            <person name="Luo H.-R."/>
        </authorList>
    </citation>
    <scope>NUCLEOTIDE SEQUENCE [LARGE SCALE GENOMIC DNA]</scope>
    <source>
        <strain evidence="2 3">N62</strain>
    </source>
</reference>
<dbReference type="EMBL" id="QURB01000001">
    <property type="protein sequence ID" value="RFC55502.1"/>
    <property type="molecule type" value="Genomic_DNA"/>
</dbReference>
<evidence type="ECO:0000256" key="1">
    <source>
        <dbReference type="ARBA" id="ARBA00022553"/>
    </source>
</evidence>
<proteinExistence type="predicted"/>
<dbReference type="Proteomes" id="UP000257127">
    <property type="component" value="Unassembled WGS sequence"/>
</dbReference>
<organism evidence="2 3">
    <name type="scientific">Brumimicrobium aurantiacum</name>
    <dbReference type="NCBI Taxonomy" id="1737063"/>
    <lineage>
        <taxon>Bacteria</taxon>
        <taxon>Pseudomonadati</taxon>
        <taxon>Bacteroidota</taxon>
        <taxon>Flavobacteriia</taxon>
        <taxon>Flavobacteriales</taxon>
        <taxon>Crocinitomicaceae</taxon>
        <taxon>Brumimicrobium</taxon>
    </lineage>
</organism>
<dbReference type="SUPFAM" id="SSF63829">
    <property type="entry name" value="Calcium-dependent phosphotriesterase"/>
    <property type="match status" value="2"/>
</dbReference>
<dbReference type="InterPro" id="IPR015943">
    <property type="entry name" value="WD40/YVTN_repeat-like_dom_sf"/>
</dbReference>
<dbReference type="Gene3D" id="2.130.10.10">
    <property type="entry name" value="YVTN repeat-like/Quinoprotein amine dehydrogenase"/>
    <property type="match status" value="4"/>
</dbReference>
<gene>
    <name evidence="2" type="ORF">DXU93_00785</name>
</gene>
<sequence length="368" mass="42027">MKNKQKLIYLLFILTLNFSCVEKKTPENETNKSYFVNNSKTDTLKFTSSIRSIFQDSKGNYWFGSIQEGVAVYNGKSFTYYTNQDGLTDNQILHIQEDKEGVIWFETQKGVSSFDGTRIKNHTKVNMETAQSILPMRPNKPLQGDWMKSDHDLWFAAGIKEGVYRWDGKKLEYLAFPPHKVLNHYDNLFVVTSISEGKNNMMWFATYAGVFGYNGSGFTTINDEVLGYDRTIAPLHIRSILEDSKGRLWIGNNGIGVLLKQGDSILNFSEEKNLIHATSGRGGDKSPPGTLEHVFTIAEDRNGNIWFGDRDAGVWKYDGEKMHNYTKKDGLSNQFALSIYEDNKGILWFGMRDGNVYTFNGETFEKQF</sequence>
<protein>
    <submittedName>
        <fullName evidence="2">Diguanylate cyclase</fullName>
    </submittedName>
</protein>
<dbReference type="InterPro" id="IPR011110">
    <property type="entry name" value="Reg_prop"/>
</dbReference>
<dbReference type="OrthoDB" id="799853at2"/>
<keyword evidence="3" id="KW-1185">Reference proteome</keyword>
<dbReference type="GO" id="GO:0000155">
    <property type="term" value="F:phosphorelay sensor kinase activity"/>
    <property type="evidence" value="ECO:0007669"/>
    <property type="project" value="TreeGrafter"/>
</dbReference>
<dbReference type="PANTHER" id="PTHR43547:SF2">
    <property type="entry name" value="HYBRID SIGNAL TRANSDUCTION HISTIDINE KINASE C"/>
    <property type="match status" value="1"/>
</dbReference>
<name>A0A3E1F0Z9_9FLAO</name>
<dbReference type="RefSeq" id="WP_116879339.1">
    <property type="nucleotide sequence ID" value="NZ_QURB01000001.1"/>
</dbReference>
<dbReference type="AlphaFoldDB" id="A0A3E1F0Z9"/>